<sequence length="130" mass="15082">MEDLEMKKNFTAGEFLRNIRNKKAESQAKIARRAGLTNAAINKIEGGSLKVSIKSIDRISTGYQLTNEEREQLIVLCGFSEEDLLGDFYKKETKISDERLIFELLLRPKKIQNRIFKVIDLWNSLFITRK</sequence>
<dbReference type="AlphaFoldDB" id="A0A1G2HY77"/>
<dbReference type="CDD" id="cd00093">
    <property type="entry name" value="HTH_XRE"/>
    <property type="match status" value="1"/>
</dbReference>
<dbReference type="InterPro" id="IPR010982">
    <property type="entry name" value="Lambda_DNA-bd_dom_sf"/>
</dbReference>
<dbReference type="SUPFAM" id="SSF47413">
    <property type="entry name" value="lambda repressor-like DNA-binding domains"/>
    <property type="match status" value="1"/>
</dbReference>
<dbReference type="GO" id="GO:0003677">
    <property type="term" value="F:DNA binding"/>
    <property type="evidence" value="ECO:0007669"/>
    <property type="project" value="InterPro"/>
</dbReference>
<gene>
    <name evidence="2" type="ORF">A3C58_02120</name>
</gene>
<dbReference type="STRING" id="1802205.A3C58_02120"/>
<comment type="caution">
    <text evidence="2">The sequence shown here is derived from an EMBL/GenBank/DDBJ whole genome shotgun (WGS) entry which is preliminary data.</text>
</comment>
<reference evidence="2 3" key="1">
    <citation type="journal article" date="2016" name="Nat. Commun.">
        <title>Thousands of microbial genomes shed light on interconnected biogeochemical processes in an aquifer system.</title>
        <authorList>
            <person name="Anantharaman K."/>
            <person name="Brown C.T."/>
            <person name="Hug L.A."/>
            <person name="Sharon I."/>
            <person name="Castelle C.J."/>
            <person name="Probst A.J."/>
            <person name="Thomas B.C."/>
            <person name="Singh A."/>
            <person name="Wilkins M.J."/>
            <person name="Karaoz U."/>
            <person name="Brodie E.L."/>
            <person name="Williams K.H."/>
            <person name="Hubbard S.S."/>
            <person name="Banfield J.F."/>
        </authorList>
    </citation>
    <scope>NUCLEOTIDE SEQUENCE [LARGE SCALE GENOMIC DNA]</scope>
</reference>
<dbReference type="Proteomes" id="UP000178380">
    <property type="component" value="Unassembled WGS sequence"/>
</dbReference>
<evidence type="ECO:0000313" key="2">
    <source>
        <dbReference type="EMBL" id="OGZ67526.1"/>
    </source>
</evidence>
<dbReference type="Gene3D" id="1.10.260.40">
    <property type="entry name" value="lambda repressor-like DNA-binding domains"/>
    <property type="match status" value="1"/>
</dbReference>
<feature type="domain" description="HTH cro/C1-type" evidence="1">
    <location>
        <begin position="16"/>
        <end position="70"/>
    </location>
</feature>
<name>A0A1G2HY77_9BACT</name>
<accession>A0A1G2HY77</accession>
<proteinExistence type="predicted"/>
<organism evidence="2 3">
    <name type="scientific">Candidatus Staskawiczbacteria bacterium RIFCSPHIGHO2_02_FULL_34_10</name>
    <dbReference type="NCBI Taxonomy" id="1802205"/>
    <lineage>
        <taxon>Bacteria</taxon>
        <taxon>Candidatus Staskawicziibacteriota</taxon>
    </lineage>
</organism>
<protein>
    <recommendedName>
        <fullName evidence="1">HTH cro/C1-type domain-containing protein</fullName>
    </recommendedName>
</protein>
<dbReference type="InterPro" id="IPR001387">
    <property type="entry name" value="Cro/C1-type_HTH"/>
</dbReference>
<dbReference type="PROSITE" id="PS50943">
    <property type="entry name" value="HTH_CROC1"/>
    <property type="match status" value="1"/>
</dbReference>
<evidence type="ECO:0000259" key="1">
    <source>
        <dbReference type="PROSITE" id="PS50943"/>
    </source>
</evidence>
<dbReference type="Pfam" id="PF13560">
    <property type="entry name" value="HTH_31"/>
    <property type="match status" value="1"/>
</dbReference>
<evidence type="ECO:0000313" key="3">
    <source>
        <dbReference type="Proteomes" id="UP000178380"/>
    </source>
</evidence>
<dbReference type="SMART" id="SM00530">
    <property type="entry name" value="HTH_XRE"/>
    <property type="match status" value="1"/>
</dbReference>
<dbReference type="EMBL" id="MHOR01000007">
    <property type="protein sequence ID" value="OGZ67526.1"/>
    <property type="molecule type" value="Genomic_DNA"/>
</dbReference>